<name>Q7NEA2_GLOVI</name>
<evidence type="ECO:0000259" key="5">
    <source>
        <dbReference type="Pfam" id="PF24827"/>
    </source>
</evidence>
<dbReference type="EMBL" id="BA000045">
    <property type="protein sequence ID" value="BAC91919.1"/>
    <property type="molecule type" value="Genomic_DNA"/>
</dbReference>
<dbReference type="Gene3D" id="3.40.630.10">
    <property type="entry name" value="Zn peptidases"/>
    <property type="match status" value="1"/>
</dbReference>
<evidence type="ECO:0000313" key="6">
    <source>
        <dbReference type="EMBL" id="BAC91919.1"/>
    </source>
</evidence>
<dbReference type="KEGG" id="gvi:gll3978"/>
<evidence type="ECO:0000256" key="4">
    <source>
        <dbReference type="ARBA" id="ARBA00022833"/>
    </source>
</evidence>
<dbReference type="GO" id="GO:0046872">
    <property type="term" value="F:metal ion binding"/>
    <property type="evidence" value="ECO:0007669"/>
    <property type="project" value="UniProtKB-KW"/>
</dbReference>
<evidence type="ECO:0000256" key="3">
    <source>
        <dbReference type="ARBA" id="ARBA00022801"/>
    </source>
</evidence>
<dbReference type="STRING" id="251221.gene:10761495"/>
<dbReference type="RefSeq" id="WP_011143966.1">
    <property type="nucleotide sequence ID" value="NC_005125.1"/>
</dbReference>
<feature type="domain" description="Succinylglutamate desuccinylase/Aspartoacylase catalytic" evidence="5">
    <location>
        <begin position="30"/>
        <end position="224"/>
    </location>
</feature>
<dbReference type="PANTHER" id="PTHR37326">
    <property type="entry name" value="BLL3975 PROTEIN"/>
    <property type="match status" value="1"/>
</dbReference>
<evidence type="ECO:0000313" key="7">
    <source>
        <dbReference type="Proteomes" id="UP000000557"/>
    </source>
</evidence>
<protein>
    <submittedName>
        <fullName evidence="6">Gll3978 protein</fullName>
    </submittedName>
</protein>
<dbReference type="InParanoid" id="Q7NEA2"/>
<organism evidence="6 7">
    <name type="scientific">Gloeobacter violaceus (strain ATCC 29082 / PCC 7421)</name>
    <dbReference type="NCBI Taxonomy" id="251221"/>
    <lineage>
        <taxon>Bacteria</taxon>
        <taxon>Bacillati</taxon>
        <taxon>Cyanobacteriota</taxon>
        <taxon>Cyanophyceae</taxon>
        <taxon>Gloeobacterales</taxon>
        <taxon>Gloeobacteraceae</taxon>
        <taxon>Gloeobacter</taxon>
    </lineage>
</organism>
<dbReference type="CDD" id="cd06253">
    <property type="entry name" value="M14_ASTE_ASPA-like"/>
    <property type="match status" value="1"/>
</dbReference>
<keyword evidence="3" id="KW-0378">Hydrolase</keyword>
<dbReference type="GO" id="GO:0016788">
    <property type="term" value="F:hydrolase activity, acting on ester bonds"/>
    <property type="evidence" value="ECO:0007669"/>
    <property type="project" value="InterPro"/>
</dbReference>
<gene>
    <name evidence="6" type="ordered locus">gll3978</name>
</gene>
<dbReference type="PhylomeDB" id="Q7NEA2"/>
<dbReference type="InterPro" id="IPR055438">
    <property type="entry name" value="AstE_AspA_cat"/>
</dbReference>
<reference evidence="6 7" key="2">
    <citation type="journal article" date="2003" name="DNA Res.">
        <title>Complete genome structure of Gloeobacter violaceus PCC 7421, a cyanobacterium that lacks thylakoids (supplement).</title>
        <authorList>
            <person name="Nakamura Y."/>
            <person name="Kaneko T."/>
            <person name="Sato S."/>
            <person name="Mimuro M."/>
            <person name="Miyashita H."/>
            <person name="Tsuchiya T."/>
            <person name="Sasamoto S."/>
            <person name="Watanabe A."/>
            <person name="Kawashima K."/>
            <person name="Kishida Y."/>
            <person name="Kiyokawa C."/>
            <person name="Kohara M."/>
            <person name="Matsumoto M."/>
            <person name="Matsuno A."/>
            <person name="Nakazaki N."/>
            <person name="Shimpo S."/>
            <person name="Takeuchi C."/>
            <person name="Yamada M."/>
            <person name="Tabata S."/>
        </authorList>
    </citation>
    <scope>NUCLEOTIDE SEQUENCE [LARGE SCALE GENOMIC DNA]</scope>
    <source>
        <strain evidence="7">ATCC 29082 / PCC 7421</strain>
    </source>
</reference>
<dbReference type="Pfam" id="PF24827">
    <property type="entry name" value="AstE_AspA_cat"/>
    <property type="match status" value="1"/>
</dbReference>
<dbReference type="EnsemblBacteria" id="BAC91919">
    <property type="protein sequence ID" value="BAC91919"/>
    <property type="gene ID" value="BAC91919"/>
</dbReference>
<keyword evidence="4" id="KW-0862">Zinc</keyword>
<dbReference type="HOGENOM" id="CLU_035605_3_1_3"/>
<evidence type="ECO:0000256" key="2">
    <source>
        <dbReference type="ARBA" id="ARBA00022723"/>
    </source>
</evidence>
<proteinExistence type="predicted"/>
<dbReference type="eggNOG" id="COG3608">
    <property type="taxonomic scope" value="Bacteria"/>
</dbReference>
<dbReference type="Proteomes" id="UP000000557">
    <property type="component" value="Chromosome"/>
</dbReference>
<keyword evidence="7" id="KW-1185">Reference proteome</keyword>
<dbReference type="AlphaFoldDB" id="Q7NEA2"/>
<dbReference type="InterPro" id="IPR053138">
    <property type="entry name" value="N-alpha-Ac-DABA_deacetylase"/>
</dbReference>
<evidence type="ECO:0000256" key="1">
    <source>
        <dbReference type="ARBA" id="ARBA00001947"/>
    </source>
</evidence>
<dbReference type="PANTHER" id="PTHR37326:SF1">
    <property type="entry name" value="BLL3975 PROTEIN"/>
    <property type="match status" value="1"/>
</dbReference>
<comment type="cofactor">
    <cofactor evidence="1">
        <name>Zn(2+)</name>
        <dbReference type="ChEBI" id="CHEBI:29105"/>
    </cofactor>
</comment>
<sequence>MQKSLGPLLVPFGGPLNVAMQEFGRGRPVLSVVGGLHGDAYNGVYTCHLLIEWLRRQELRQGPYQLRGKVRVLPAVNPPGLLLASRHWPFDNTDLDRVFPGYAQGETTQRLASWVFEQVRHSDCCVELHGPENHLAEWPRVQVYHSQPRALDLTKTLGLPVVWVRRHSTAKTAHCYELPVRTQGTLAHNLSQAGVDVLVIRAGGGQAIEPEYCTRVFAGLVRLMLHMGIVLGPPPEPPGTASPRVVTGTAVQPVHCRAPGLFVSAAALGDSLAEGEVLGKVVDPLRGETLERVHTPEPGLLIALRTHPVVMQGALVACLVRDGH</sequence>
<accession>Q7NEA2</accession>
<reference evidence="6 7" key="1">
    <citation type="journal article" date="2003" name="DNA Res.">
        <title>Complete genome structure of Gloeobacter violaceus PCC 7421, a cyanobacterium that lacks thylakoids.</title>
        <authorList>
            <person name="Nakamura Y."/>
            <person name="Kaneko T."/>
            <person name="Sato S."/>
            <person name="Mimuro M."/>
            <person name="Miyashita H."/>
            <person name="Tsuchiya T."/>
            <person name="Sasamoto S."/>
            <person name="Watanabe A."/>
            <person name="Kawashima K."/>
            <person name="Kishida Y."/>
            <person name="Kiyokawa C."/>
            <person name="Kohara M."/>
            <person name="Matsumoto M."/>
            <person name="Matsuno A."/>
            <person name="Nakazaki N."/>
            <person name="Shimpo S."/>
            <person name="Takeuchi C."/>
            <person name="Yamada M."/>
            <person name="Tabata S."/>
        </authorList>
    </citation>
    <scope>NUCLEOTIDE SEQUENCE [LARGE SCALE GENOMIC DNA]</scope>
    <source>
        <strain evidence="7">ATCC 29082 / PCC 7421</strain>
    </source>
</reference>
<dbReference type="SUPFAM" id="SSF53187">
    <property type="entry name" value="Zn-dependent exopeptidases"/>
    <property type="match status" value="1"/>
</dbReference>
<keyword evidence="2" id="KW-0479">Metal-binding</keyword>
<dbReference type="OrthoDB" id="9782876at2"/>